<gene>
    <name evidence="2" type="ORF">MBM_04824</name>
</gene>
<accession>K1WXI4</accession>
<evidence type="ECO:0008006" key="4">
    <source>
        <dbReference type="Google" id="ProtNLM"/>
    </source>
</evidence>
<dbReference type="eggNOG" id="ENOG502TGKQ">
    <property type="taxonomic scope" value="Eukaryota"/>
</dbReference>
<name>K1WXI4_MARBU</name>
<proteinExistence type="predicted"/>
<keyword evidence="3" id="KW-1185">Reference proteome</keyword>
<evidence type="ECO:0000256" key="1">
    <source>
        <dbReference type="SAM" id="SignalP"/>
    </source>
</evidence>
<dbReference type="AlphaFoldDB" id="K1WXI4"/>
<reference evidence="2 3" key="1">
    <citation type="journal article" date="2012" name="BMC Genomics">
        <title>Sequencing the genome of Marssonina brunnea reveals fungus-poplar co-evolution.</title>
        <authorList>
            <person name="Zhu S."/>
            <person name="Cao Y.-Z."/>
            <person name="Jiang C."/>
            <person name="Tan B.-Y."/>
            <person name="Wang Z."/>
            <person name="Feng S."/>
            <person name="Zhang L."/>
            <person name="Su X.-H."/>
            <person name="Brejova B."/>
            <person name="Vinar T."/>
            <person name="Xu M."/>
            <person name="Wang M.-X."/>
            <person name="Zhang S.-G."/>
            <person name="Huang M.-R."/>
            <person name="Wu R."/>
            <person name="Zhou Y."/>
        </authorList>
    </citation>
    <scope>NUCLEOTIDE SEQUENCE [LARGE SCALE GENOMIC DNA]</scope>
    <source>
        <strain evidence="2 3">MB_m1</strain>
    </source>
</reference>
<feature type="signal peptide" evidence="1">
    <location>
        <begin position="1"/>
        <end position="20"/>
    </location>
</feature>
<feature type="chain" id="PRO_5003855029" description="AA1-like domain-containing protein" evidence="1">
    <location>
        <begin position="21"/>
        <end position="195"/>
    </location>
</feature>
<dbReference type="OrthoDB" id="3551593at2759"/>
<dbReference type="GeneID" id="18760759"/>
<dbReference type="KEGG" id="mbe:MBM_04824"/>
<evidence type="ECO:0000313" key="3">
    <source>
        <dbReference type="Proteomes" id="UP000006753"/>
    </source>
</evidence>
<keyword evidence="1" id="KW-0732">Signal</keyword>
<dbReference type="OMA" id="GTECLTY"/>
<dbReference type="RefSeq" id="XP_007292713.1">
    <property type="nucleotide sequence ID" value="XM_007292651.1"/>
</dbReference>
<dbReference type="HOGENOM" id="CLU_1396619_0_0_1"/>
<protein>
    <recommendedName>
        <fullName evidence="4">AA1-like domain-containing protein</fullName>
    </recommendedName>
</protein>
<evidence type="ECO:0000313" key="2">
    <source>
        <dbReference type="EMBL" id="EKD17247.1"/>
    </source>
</evidence>
<dbReference type="Proteomes" id="UP000006753">
    <property type="component" value="Unassembled WGS sequence"/>
</dbReference>
<dbReference type="InParanoid" id="K1WXI4"/>
<organism evidence="2 3">
    <name type="scientific">Marssonina brunnea f. sp. multigermtubi (strain MB_m1)</name>
    <name type="common">Marssonina leaf spot fungus</name>
    <dbReference type="NCBI Taxonomy" id="1072389"/>
    <lineage>
        <taxon>Eukaryota</taxon>
        <taxon>Fungi</taxon>
        <taxon>Dikarya</taxon>
        <taxon>Ascomycota</taxon>
        <taxon>Pezizomycotina</taxon>
        <taxon>Leotiomycetes</taxon>
        <taxon>Helotiales</taxon>
        <taxon>Drepanopezizaceae</taxon>
        <taxon>Drepanopeziza</taxon>
    </lineage>
</organism>
<sequence>MAPLHFLTSVLLLLQGLTTALPTSSSSKDLSRSPSCSLRSAPTSFTISRFSTFTPSGANTTPAQISFFYSDDVGLQSATCLLKGSIETTTFDAPVLCSNKNISFLFTESVLTVFETYDDDSGVQCVDGTTKEKANSIDKVEKKNEQHQQQYLKGTVYVGTYCYPSPAGVPLGVGTSCQTPSVSLGGSLALAPASA</sequence>
<dbReference type="EMBL" id="JH921437">
    <property type="protein sequence ID" value="EKD17247.1"/>
    <property type="molecule type" value="Genomic_DNA"/>
</dbReference>